<evidence type="ECO:0000313" key="1">
    <source>
        <dbReference type="EMBL" id="KAK3721939.1"/>
    </source>
</evidence>
<name>A0ACC3NUH3_9PEZI</name>
<gene>
    <name evidence="1" type="ORF">LTR37_002755</name>
</gene>
<reference evidence="1" key="1">
    <citation type="submission" date="2023-07" db="EMBL/GenBank/DDBJ databases">
        <title>Black Yeasts Isolated from many extreme environments.</title>
        <authorList>
            <person name="Coleine C."/>
            <person name="Stajich J.E."/>
            <person name="Selbmann L."/>
        </authorList>
    </citation>
    <scope>NUCLEOTIDE SEQUENCE</scope>
    <source>
        <strain evidence="1">CCFEE 5714</strain>
    </source>
</reference>
<evidence type="ECO:0000313" key="2">
    <source>
        <dbReference type="Proteomes" id="UP001281147"/>
    </source>
</evidence>
<accession>A0ACC3NUH3</accession>
<sequence length="575" mass="62301">MATLCTLSPTPSTLPREDSVTPSEYKPIDSATKMMKITSLLNPTGSDSRAAELSNGSISLPSTPAYSAQATPQPGTPDTPSSGKRQKLVKDGAVFTRGKPNGRPNYPPYEPDEDSICLSHADRKQLSRQHKLFSIYPSGSDEQGFIGDHTRHIPYSSDKKNFSGKTGRDGFDVFQYTFCVPEDHDGKSYVVMWDYDNGLVRITPFFKACKYSKTTPAKALTTNPGLKDLAHSITGGALAAQGYWMPYQCARAICATFCYKIRWALTPIFGASFLRECLPPNHPDFGKFNIASETVRCAQLESEGWKASPSGMTEAREIPRSVPEEEIAAGGKTLRSRAARPKFKLGSPFDSEGDASEESNDSYGHDSSSDSPNISPKTSIHDNPGWTSINSPHRLPSPPNNTPVGSLSNSLLTQPRYAPWRHADPRDNDGGTPPAVKMPTGAHDKHRIPKRRRSSIAPTINYHEHSGSDAGASSSESDDVDIIVSPRPRKAKKHVHLDDGNVSASASSTTTRSTKKKKASAKSKKFTAEDARAAKLLLSLHELDADLAVGPNGPVGIASRMDESLCSAENTPCQR</sequence>
<keyword evidence="2" id="KW-1185">Reference proteome</keyword>
<proteinExistence type="predicted"/>
<organism evidence="1 2">
    <name type="scientific">Vermiconidia calcicola</name>
    <dbReference type="NCBI Taxonomy" id="1690605"/>
    <lineage>
        <taxon>Eukaryota</taxon>
        <taxon>Fungi</taxon>
        <taxon>Dikarya</taxon>
        <taxon>Ascomycota</taxon>
        <taxon>Pezizomycotina</taxon>
        <taxon>Dothideomycetes</taxon>
        <taxon>Dothideomycetidae</taxon>
        <taxon>Mycosphaerellales</taxon>
        <taxon>Extremaceae</taxon>
        <taxon>Vermiconidia</taxon>
    </lineage>
</organism>
<dbReference type="EMBL" id="JAUTXU010000015">
    <property type="protein sequence ID" value="KAK3721939.1"/>
    <property type="molecule type" value="Genomic_DNA"/>
</dbReference>
<protein>
    <submittedName>
        <fullName evidence="1">Uncharacterized protein</fullName>
    </submittedName>
</protein>
<comment type="caution">
    <text evidence="1">The sequence shown here is derived from an EMBL/GenBank/DDBJ whole genome shotgun (WGS) entry which is preliminary data.</text>
</comment>
<dbReference type="Proteomes" id="UP001281147">
    <property type="component" value="Unassembled WGS sequence"/>
</dbReference>